<dbReference type="AlphaFoldDB" id="A0A0R3R5W2"/>
<reference evidence="3" key="1">
    <citation type="submission" date="2017-02" db="UniProtKB">
        <authorList>
            <consortium name="WormBaseParasite"/>
        </authorList>
    </citation>
    <scope>IDENTIFICATION</scope>
</reference>
<keyword evidence="2" id="KW-1185">Reference proteome</keyword>
<sequence length="44" mass="5104">MTSVDSYIVAVVETVEKNQKLEPKCCFCIWNSYICCDHLICMRS</sequence>
<evidence type="ECO:0000313" key="1">
    <source>
        <dbReference type="EMBL" id="VDO45681.1"/>
    </source>
</evidence>
<accession>A0A0R3R5W2</accession>
<evidence type="ECO:0000313" key="2">
    <source>
        <dbReference type="Proteomes" id="UP000280834"/>
    </source>
</evidence>
<dbReference type="Proteomes" id="UP000280834">
    <property type="component" value="Unassembled WGS sequence"/>
</dbReference>
<organism evidence="3">
    <name type="scientific">Brugia timori</name>
    <dbReference type="NCBI Taxonomy" id="42155"/>
    <lineage>
        <taxon>Eukaryota</taxon>
        <taxon>Metazoa</taxon>
        <taxon>Ecdysozoa</taxon>
        <taxon>Nematoda</taxon>
        <taxon>Chromadorea</taxon>
        <taxon>Rhabditida</taxon>
        <taxon>Spirurina</taxon>
        <taxon>Spiruromorpha</taxon>
        <taxon>Filarioidea</taxon>
        <taxon>Onchocercidae</taxon>
        <taxon>Brugia</taxon>
    </lineage>
</organism>
<reference evidence="1 2" key="2">
    <citation type="submission" date="2018-11" db="EMBL/GenBank/DDBJ databases">
        <authorList>
            <consortium name="Pathogen Informatics"/>
        </authorList>
    </citation>
    <scope>NUCLEOTIDE SEQUENCE [LARGE SCALE GENOMIC DNA]</scope>
</reference>
<dbReference type="WBParaSite" id="BTMF_0001540601-mRNA-1">
    <property type="protein sequence ID" value="BTMF_0001540601-mRNA-1"/>
    <property type="gene ID" value="BTMF_0001540601"/>
</dbReference>
<evidence type="ECO:0000313" key="3">
    <source>
        <dbReference type="WBParaSite" id="BTMF_0001540601-mRNA-1"/>
    </source>
</evidence>
<protein>
    <submittedName>
        <fullName evidence="1 3">Uncharacterized protein</fullName>
    </submittedName>
</protein>
<gene>
    <name evidence="1" type="ORF">BTMF_LOCUS13398</name>
</gene>
<name>A0A0R3R5W2_9BILA</name>
<dbReference type="EMBL" id="UZAG01020064">
    <property type="protein sequence ID" value="VDO45681.1"/>
    <property type="molecule type" value="Genomic_DNA"/>
</dbReference>
<proteinExistence type="predicted"/>